<evidence type="ECO:0000313" key="8">
    <source>
        <dbReference type="Proteomes" id="UP000294746"/>
    </source>
</evidence>
<dbReference type="PANTHER" id="PTHR30250:SF29">
    <property type="entry name" value="POLYSACCHARIDE BIOSYNTHESIS PROTEIN C-TERMINAL DOMAIN-CONTAINING PROTEIN"/>
    <property type="match status" value="1"/>
</dbReference>
<dbReference type="Proteomes" id="UP000294746">
    <property type="component" value="Unassembled WGS sequence"/>
</dbReference>
<feature type="transmembrane region" description="Helical" evidence="6">
    <location>
        <begin position="203"/>
        <end position="222"/>
    </location>
</feature>
<feature type="transmembrane region" description="Helical" evidence="6">
    <location>
        <begin position="61"/>
        <end position="79"/>
    </location>
</feature>
<feature type="transmembrane region" description="Helical" evidence="6">
    <location>
        <begin position="402"/>
        <end position="419"/>
    </location>
</feature>
<dbReference type="PANTHER" id="PTHR30250">
    <property type="entry name" value="PST FAMILY PREDICTED COLANIC ACID TRANSPORTER"/>
    <property type="match status" value="1"/>
</dbReference>
<evidence type="ECO:0000256" key="1">
    <source>
        <dbReference type="ARBA" id="ARBA00004651"/>
    </source>
</evidence>
<comment type="caution">
    <text evidence="7">The sequence shown here is derived from an EMBL/GenBank/DDBJ whole genome shotgun (WGS) entry which is preliminary data.</text>
</comment>
<dbReference type="InterPro" id="IPR024923">
    <property type="entry name" value="PG_synth_SpoVB"/>
</dbReference>
<feature type="transmembrane region" description="Helical" evidence="6">
    <location>
        <begin position="339"/>
        <end position="359"/>
    </location>
</feature>
<gene>
    <name evidence="7" type="ORF">EDD57_1262</name>
</gene>
<evidence type="ECO:0000256" key="5">
    <source>
        <dbReference type="ARBA" id="ARBA00023136"/>
    </source>
</evidence>
<dbReference type="InterPro" id="IPR002797">
    <property type="entry name" value="Polysacc_synth"/>
</dbReference>
<feature type="transmembrane region" description="Helical" evidence="6">
    <location>
        <begin position="141"/>
        <end position="158"/>
    </location>
</feature>
<comment type="subcellular location">
    <subcellularLocation>
        <location evidence="1">Cell membrane</location>
        <topology evidence="1">Multi-pass membrane protein</topology>
    </subcellularLocation>
</comment>
<accession>A0A4R2S4M6</accession>
<name>A0A4R2S4M6_9BACL</name>
<keyword evidence="3 6" id="KW-0812">Transmembrane</keyword>
<reference evidence="7 8" key="1">
    <citation type="submission" date="2019-03" db="EMBL/GenBank/DDBJ databases">
        <title>Genomic Encyclopedia of Type Strains, Phase IV (KMG-IV): sequencing the most valuable type-strain genomes for metagenomic binning, comparative biology and taxonomic classification.</title>
        <authorList>
            <person name="Goeker M."/>
        </authorList>
    </citation>
    <scope>NUCLEOTIDE SEQUENCE [LARGE SCALE GENOMIC DNA]</scope>
    <source>
        <strain evidence="7 8">DSM 46831</strain>
    </source>
</reference>
<dbReference type="InterPro" id="IPR050833">
    <property type="entry name" value="Poly_Biosynth_Transport"/>
</dbReference>
<protein>
    <submittedName>
        <fullName evidence="7">PST family polysaccharide transporter</fullName>
    </submittedName>
</protein>
<dbReference type="RefSeq" id="WP_165873736.1">
    <property type="nucleotide sequence ID" value="NZ_SLXV01000026.1"/>
</dbReference>
<evidence type="ECO:0000256" key="3">
    <source>
        <dbReference type="ARBA" id="ARBA00022692"/>
    </source>
</evidence>
<feature type="transmembrane region" description="Helical" evidence="6">
    <location>
        <begin position="179"/>
        <end position="197"/>
    </location>
</feature>
<organism evidence="7 8">
    <name type="scientific">Baia soyae</name>
    <dbReference type="NCBI Taxonomy" id="1544746"/>
    <lineage>
        <taxon>Bacteria</taxon>
        <taxon>Bacillati</taxon>
        <taxon>Bacillota</taxon>
        <taxon>Bacilli</taxon>
        <taxon>Bacillales</taxon>
        <taxon>Thermoactinomycetaceae</taxon>
        <taxon>Baia</taxon>
    </lineage>
</organism>
<feature type="transmembrane region" description="Helical" evidence="6">
    <location>
        <begin position="302"/>
        <end position="318"/>
    </location>
</feature>
<sequence>MYNGGHVTKKGGTEIVEKSFIKGATILGLAGLICKILGAIYRIPYQNITGNEGMYVYQQVYPLFSTLIILATAGFPLAISKLVSERVAVGDEVGAKQVYNVSSIGLLITGVFFFSVLYFGAPWFAQWMGNEEMLTLPIETVSFALLIIPVMAAARGYFQGYQDMMPTAVSQVIEQFVRVCTILLLSYLMITLGYGPVYAGAGAVFGSFTGAVAGFIVLLVYMRKKRIERATNVSAEKKPYTKGKRKVLKEVFLIAFPICLGSLVLPLYQLVDSFTVANILEQAKGEAFAIAQKGIYDRGQPLIQFASFFASAISLSLVPSIADLRARGETRKAENRARLALRVTWMLGLPASIGLFIIAEPVNVMLFEDSAGSSALAILAFSAFFSTLGITSVGILQGFGKLYLPVLFLFLGSIVKIGLNYSLIPTIGIEGAAWASVLAYAFSTYLTLRACLQQFTGKMSNKGAQIRSGVLTIFLLVVSTKGVLEILRWGFGEAQGRVSMTFISLVTVIIGIFVYIFALFRFHLIPDEDLEQLPKLQSIVHKFRWLRR</sequence>
<dbReference type="PIRSF" id="PIRSF038958">
    <property type="entry name" value="PG_synth_SpoVB"/>
    <property type="match status" value="1"/>
</dbReference>
<evidence type="ECO:0000313" key="7">
    <source>
        <dbReference type="EMBL" id="TCP66215.1"/>
    </source>
</evidence>
<feature type="transmembrane region" description="Helical" evidence="6">
    <location>
        <begin position="469"/>
        <end position="491"/>
    </location>
</feature>
<feature type="transmembrane region" description="Helical" evidence="6">
    <location>
        <begin position="99"/>
        <end position="121"/>
    </location>
</feature>
<dbReference type="AlphaFoldDB" id="A0A4R2S4M6"/>
<feature type="transmembrane region" description="Helical" evidence="6">
    <location>
        <begin position="20"/>
        <end position="41"/>
    </location>
</feature>
<evidence type="ECO:0000256" key="4">
    <source>
        <dbReference type="ARBA" id="ARBA00022989"/>
    </source>
</evidence>
<keyword evidence="5 6" id="KW-0472">Membrane</keyword>
<keyword evidence="8" id="KW-1185">Reference proteome</keyword>
<dbReference type="GO" id="GO:0005886">
    <property type="term" value="C:plasma membrane"/>
    <property type="evidence" value="ECO:0007669"/>
    <property type="project" value="UniProtKB-SubCell"/>
</dbReference>
<dbReference type="EMBL" id="SLXV01000026">
    <property type="protein sequence ID" value="TCP66215.1"/>
    <property type="molecule type" value="Genomic_DNA"/>
</dbReference>
<proteinExistence type="predicted"/>
<dbReference type="Pfam" id="PF01943">
    <property type="entry name" value="Polysacc_synt"/>
    <property type="match status" value="1"/>
</dbReference>
<keyword evidence="4 6" id="KW-1133">Transmembrane helix</keyword>
<keyword evidence="2" id="KW-1003">Cell membrane</keyword>
<dbReference type="CDD" id="cd13124">
    <property type="entry name" value="MATE_SpoVB_like"/>
    <property type="match status" value="1"/>
</dbReference>
<feature type="transmembrane region" description="Helical" evidence="6">
    <location>
        <begin position="371"/>
        <end position="390"/>
    </location>
</feature>
<feature type="transmembrane region" description="Helical" evidence="6">
    <location>
        <begin position="251"/>
        <end position="271"/>
    </location>
</feature>
<feature type="transmembrane region" description="Helical" evidence="6">
    <location>
        <begin position="497"/>
        <end position="520"/>
    </location>
</feature>
<evidence type="ECO:0000256" key="6">
    <source>
        <dbReference type="SAM" id="Phobius"/>
    </source>
</evidence>
<evidence type="ECO:0000256" key="2">
    <source>
        <dbReference type="ARBA" id="ARBA00022475"/>
    </source>
</evidence>
<feature type="transmembrane region" description="Helical" evidence="6">
    <location>
        <begin position="431"/>
        <end position="448"/>
    </location>
</feature>